<accession>A0ABQ7H589</accession>
<proteinExistence type="inferred from homology"/>
<keyword evidence="4" id="KW-1185">Reference proteome</keyword>
<organism evidence="3 4">
    <name type="scientific">Dunaliella salina</name>
    <name type="common">Green alga</name>
    <name type="synonym">Protococcus salinus</name>
    <dbReference type="NCBI Taxonomy" id="3046"/>
    <lineage>
        <taxon>Eukaryota</taxon>
        <taxon>Viridiplantae</taxon>
        <taxon>Chlorophyta</taxon>
        <taxon>core chlorophytes</taxon>
        <taxon>Chlorophyceae</taxon>
        <taxon>CS clade</taxon>
        <taxon>Chlamydomonadales</taxon>
        <taxon>Dunaliellaceae</taxon>
        <taxon>Dunaliella</taxon>
    </lineage>
</organism>
<feature type="compositionally biased region" description="Low complexity" evidence="2">
    <location>
        <begin position="59"/>
        <end position="75"/>
    </location>
</feature>
<dbReference type="PANTHER" id="PTHR46230:SF4">
    <property type="entry name" value="PROTEIN BOLA4, CHLOROPLASTIC_MITOCHONDRIAL"/>
    <property type="match status" value="1"/>
</dbReference>
<dbReference type="InterPro" id="IPR002634">
    <property type="entry name" value="BolA"/>
</dbReference>
<dbReference type="EMBL" id="MU069470">
    <property type="protein sequence ID" value="KAF5842025.1"/>
    <property type="molecule type" value="Genomic_DNA"/>
</dbReference>
<reference evidence="3" key="1">
    <citation type="submission" date="2017-08" db="EMBL/GenBank/DDBJ databases">
        <authorList>
            <person name="Polle J.E."/>
            <person name="Barry K."/>
            <person name="Cushman J."/>
            <person name="Schmutz J."/>
            <person name="Tran D."/>
            <person name="Hathwaick L.T."/>
            <person name="Yim W.C."/>
            <person name="Jenkins J."/>
            <person name="Mckie-Krisberg Z.M."/>
            <person name="Prochnik S."/>
            <person name="Lindquist E."/>
            <person name="Dockter R.B."/>
            <person name="Adam C."/>
            <person name="Molina H."/>
            <person name="Bunkerborg J."/>
            <person name="Jin E."/>
            <person name="Buchheim M."/>
            <person name="Magnuson J."/>
        </authorList>
    </citation>
    <scope>NUCLEOTIDE SEQUENCE</scope>
    <source>
        <strain evidence="3">CCAP 19/18</strain>
    </source>
</reference>
<gene>
    <name evidence="3" type="ORF">DUNSADRAFT_9594</name>
</gene>
<evidence type="ECO:0000256" key="1">
    <source>
        <dbReference type="RuleBase" id="RU003860"/>
    </source>
</evidence>
<dbReference type="InterPro" id="IPR036065">
    <property type="entry name" value="BolA-like_sf"/>
</dbReference>
<sequence length="167" mass="17725">MAAILSSPKFSLFRSPAALHTKHTVAPAIAPVPSSSLSSHEGRIPSTSYGTKFVARSIPVSGPQPSSSGEPQPSVMNAAPPGQIAAELVAAMQTKIKADLETEHVRIADAYGDGRHVSIEVVSPLFEGQNAVKRQRMVYKAIWLELQEAVHAVDSMTTKTPAEVGMQ</sequence>
<dbReference type="Gene3D" id="3.10.20.90">
    <property type="entry name" value="Phosphatidylinositol 3-kinase Catalytic Subunit, Chain A, domain 1"/>
    <property type="match status" value="1"/>
</dbReference>
<protein>
    <submittedName>
        <fullName evidence="3">Bola-like protein</fullName>
    </submittedName>
</protein>
<dbReference type="Pfam" id="PF01722">
    <property type="entry name" value="BolA"/>
    <property type="match status" value="1"/>
</dbReference>
<dbReference type="Proteomes" id="UP000815325">
    <property type="component" value="Unassembled WGS sequence"/>
</dbReference>
<dbReference type="PANTHER" id="PTHR46230">
    <property type="match status" value="1"/>
</dbReference>
<comment type="similarity">
    <text evidence="1">Belongs to the BolA/IbaG family.</text>
</comment>
<dbReference type="SUPFAM" id="SSF82657">
    <property type="entry name" value="BolA-like"/>
    <property type="match status" value="1"/>
</dbReference>
<comment type="caution">
    <text evidence="3">The sequence shown here is derived from an EMBL/GenBank/DDBJ whole genome shotgun (WGS) entry which is preliminary data.</text>
</comment>
<evidence type="ECO:0000313" key="3">
    <source>
        <dbReference type="EMBL" id="KAF5842025.1"/>
    </source>
</evidence>
<name>A0ABQ7H589_DUNSA</name>
<feature type="region of interest" description="Disordered" evidence="2">
    <location>
        <begin position="59"/>
        <end position="79"/>
    </location>
</feature>
<evidence type="ECO:0000256" key="2">
    <source>
        <dbReference type="SAM" id="MobiDB-lite"/>
    </source>
</evidence>
<evidence type="ECO:0000313" key="4">
    <source>
        <dbReference type="Proteomes" id="UP000815325"/>
    </source>
</evidence>